<feature type="non-terminal residue" evidence="4">
    <location>
        <position position="255"/>
    </location>
</feature>
<dbReference type="InterPro" id="IPR015421">
    <property type="entry name" value="PyrdxlP-dep_Trfase_major"/>
</dbReference>
<protein>
    <recommendedName>
        <fullName evidence="5">Aminotransferase class III-fold pyridoxal phosphate-dependent enzyme</fullName>
    </recommendedName>
</protein>
<comment type="cofactor">
    <cofactor evidence="1">
        <name>pyridoxal 5'-phosphate</name>
        <dbReference type="ChEBI" id="CHEBI:597326"/>
    </cofactor>
</comment>
<dbReference type="GO" id="GO:0042802">
    <property type="term" value="F:identical protein binding"/>
    <property type="evidence" value="ECO:0007669"/>
    <property type="project" value="TreeGrafter"/>
</dbReference>
<accession>X1HJ85</accession>
<sequence>MAKRFEDRILEERKRLRVTTEELSSRIRVSPYGPKTKKLLERWIECESNGEVGFALWSCPPVMERGSGAIVVDADGKEYIDLISGFSVNNVGLCNREVVETIKEQAGKLIQYFDLPTPPRIQLSEKLIEITPGDFPKKVIYSVTGSEIIEAAMKLARWYTGKPFILVPYGDYHGRTTGAQALTGKGGMWVYNYPVPPADTGIFYFPYAYCYRCPYDKEYPGCDLYCVKALEDLFESKEAPFRDPKADVSNVAAII</sequence>
<reference evidence="4" key="1">
    <citation type="journal article" date="2014" name="Front. Microbiol.">
        <title>High frequency of phylogenetically diverse reductive dehalogenase-homologous genes in deep subseafloor sedimentary metagenomes.</title>
        <authorList>
            <person name="Kawai M."/>
            <person name="Futagami T."/>
            <person name="Toyoda A."/>
            <person name="Takaki Y."/>
            <person name="Nishi S."/>
            <person name="Hori S."/>
            <person name="Arai W."/>
            <person name="Tsubouchi T."/>
            <person name="Morono Y."/>
            <person name="Uchiyama I."/>
            <person name="Ito T."/>
            <person name="Fujiyama A."/>
            <person name="Inagaki F."/>
            <person name="Takami H."/>
        </authorList>
    </citation>
    <scope>NUCLEOTIDE SEQUENCE</scope>
    <source>
        <strain evidence="4">Expedition CK06-06</strain>
    </source>
</reference>
<evidence type="ECO:0000256" key="2">
    <source>
        <dbReference type="ARBA" id="ARBA00008954"/>
    </source>
</evidence>
<dbReference type="EMBL" id="BARU01022184">
    <property type="protein sequence ID" value="GAH53884.1"/>
    <property type="molecule type" value="Genomic_DNA"/>
</dbReference>
<dbReference type="PANTHER" id="PTHR11986">
    <property type="entry name" value="AMINOTRANSFERASE CLASS III"/>
    <property type="match status" value="1"/>
</dbReference>
<evidence type="ECO:0000256" key="1">
    <source>
        <dbReference type="ARBA" id="ARBA00001933"/>
    </source>
</evidence>
<evidence type="ECO:0000256" key="3">
    <source>
        <dbReference type="ARBA" id="ARBA00022898"/>
    </source>
</evidence>
<dbReference type="SUPFAM" id="SSF53383">
    <property type="entry name" value="PLP-dependent transferases"/>
    <property type="match status" value="1"/>
</dbReference>
<evidence type="ECO:0008006" key="5">
    <source>
        <dbReference type="Google" id="ProtNLM"/>
    </source>
</evidence>
<dbReference type="InterPro" id="IPR015424">
    <property type="entry name" value="PyrdxlP-dep_Trfase"/>
</dbReference>
<dbReference type="InterPro" id="IPR015422">
    <property type="entry name" value="PyrdxlP-dep_Trfase_small"/>
</dbReference>
<dbReference type="InterPro" id="IPR050103">
    <property type="entry name" value="Class-III_PLP-dep_AT"/>
</dbReference>
<comment type="similarity">
    <text evidence="2">Belongs to the class-III pyridoxal-phosphate-dependent aminotransferase family.</text>
</comment>
<dbReference type="InterPro" id="IPR005814">
    <property type="entry name" value="Aminotrans_3"/>
</dbReference>
<organism evidence="4">
    <name type="scientific">marine sediment metagenome</name>
    <dbReference type="NCBI Taxonomy" id="412755"/>
    <lineage>
        <taxon>unclassified sequences</taxon>
        <taxon>metagenomes</taxon>
        <taxon>ecological metagenomes</taxon>
    </lineage>
</organism>
<gene>
    <name evidence="4" type="ORF">S03H2_36177</name>
</gene>
<dbReference type="GO" id="GO:0008483">
    <property type="term" value="F:transaminase activity"/>
    <property type="evidence" value="ECO:0007669"/>
    <property type="project" value="InterPro"/>
</dbReference>
<dbReference type="Pfam" id="PF00202">
    <property type="entry name" value="Aminotran_3"/>
    <property type="match status" value="1"/>
</dbReference>
<name>X1HJ85_9ZZZZ</name>
<dbReference type="Gene3D" id="3.90.1150.10">
    <property type="entry name" value="Aspartate Aminotransferase, domain 1"/>
    <property type="match status" value="1"/>
</dbReference>
<dbReference type="PANTHER" id="PTHR11986:SF58">
    <property type="entry name" value="LEUCINE_METHIONINE RACEMASE"/>
    <property type="match status" value="1"/>
</dbReference>
<comment type="caution">
    <text evidence="4">The sequence shown here is derived from an EMBL/GenBank/DDBJ whole genome shotgun (WGS) entry which is preliminary data.</text>
</comment>
<evidence type="ECO:0000313" key="4">
    <source>
        <dbReference type="EMBL" id="GAH53884.1"/>
    </source>
</evidence>
<dbReference type="AlphaFoldDB" id="X1HJ85"/>
<keyword evidence="3" id="KW-0663">Pyridoxal phosphate</keyword>
<proteinExistence type="inferred from homology"/>
<dbReference type="Gene3D" id="3.40.640.10">
    <property type="entry name" value="Type I PLP-dependent aspartate aminotransferase-like (Major domain)"/>
    <property type="match status" value="1"/>
</dbReference>
<dbReference type="GO" id="GO:0030170">
    <property type="term" value="F:pyridoxal phosphate binding"/>
    <property type="evidence" value="ECO:0007669"/>
    <property type="project" value="InterPro"/>
</dbReference>